<keyword evidence="2" id="KW-0255">Endonuclease</keyword>
<comment type="caution">
    <text evidence="2">The sequence shown here is derived from an EMBL/GenBank/DDBJ whole genome shotgun (WGS) entry which is preliminary data.</text>
</comment>
<evidence type="ECO:0000259" key="1">
    <source>
        <dbReference type="Pfam" id="PF01420"/>
    </source>
</evidence>
<dbReference type="InterPro" id="IPR052021">
    <property type="entry name" value="Type-I_RS_S_subunit"/>
</dbReference>
<gene>
    <name evidence="2" type="ORF">I2494_11095</name>
</gene>
<dbReference type="Pfam" id="PF01420">
    <property type="entry name" value="Methylase_S"/>
    <property type="match status" value="2"/>
</dbReference>
<keyword evidence="2" id="KW-0540">Nuclease</keyword>
<sequence length="416" mass="47262">MSVPKLRFPITDSEWYEKSIIDLADYVDYRGKTPNKTDSGVFLVTAKNIKQGYIDYESSQEFIDPSEYDEVMRRGKPKIGDVLITTEAPLGNVATIDKENIALAQRVIKYRGKEKLLQNSFLKQLFLSPSFQMELISKATGGTVQGIKGSVLHQIKVCIPNIKEQTKIANFLSSVDEKISLLNKQYNLLCEYKKSAIQKIFSQELKFRNENGNAYPAWKIKPFRTVYSLLGTNSLSRNELNYENGIIKNIHYGDIHTKFNCRFDINKELVPYISDHIKIAEDNFCRKGDLVIADASEDYNDIGKCIEIMNVGQRQMVAGLHTFLARPSTHMAPGFGCYMMQSSEVRKQIKVIATGVSVLSITKKNLLELMVPLPSIDEQTKIANFLASVDDKIIIKKSELDRLTTWKQGLLQQMFI</sequence>
<protein>
    <submittedName>
        <fullName evidence="2">Restriction endonuclease subunit S</fullName>
    </submittedName>
</protein>
<organism evidence="2 3">
    <name type="scientific">Limnobaculum allomyrinae</name>
    <dbReference type="NCBI Taxonomy" id="2791986"/>
    <lineage>
        <taxon>Bacteria</taxon>
        <taxon>Pseudomonadati</taxon>
        <taxon>Pseudomonadota</taxon>
        <taxon>Gammaproteobacteria</taxon>
        <taxon>Enterobacterales</taxon>
        <taxon>Budviciaceae</taxon>
        <taxon>Limnobaculum</taxon>
    </lineage>
</organism>
<dbReference type="EMBL" id="JADRCR010000005">
    <property type="protein sequence ID" value="MBK5144256.1"/>
    <property type="molecule type" value="Genomic_DNA"/>
</dbReference>
<dbReference type="Proteomes" id="UP001296921">
    <property type="component" value="Unassembled WGS sequence"/>
</dbReference>
<dbReference type="GO" id="GO:0004519">
    <property type="term" value="F:endonuclease activity"/>
    <property type="evidence" value="ECO:0007669"/>
    <property type="project" value="UniProtKB-KW"/>
</dbReference>
<keyword evidence="2" id="KW-0378">Hydrolase</keyword>
<proteinExistence type="predicted"/>
<evidence type="ECO:0000313" key="2">
    <source>
        <dbReference type="EMBL" id="MBK5144256.1"/>
    </source>
</evidence>
<feature type="domain" description="Type I restriction modification DNA specificity" evidence="1">
    <location>
        <begin position="13"/>
        <end position="187"/>
    </location>
</feature>
<evidence type="ECO:0000313" key="3">
    <source>
        <dbReference type="Proteomes" id="UP001296921"/>
    </source>
</evidence>
<feature type="domain" description="Type I restriction modification DNA specificity" evidence="1">
    <location>
        <begin position="347"/>
        <end position="404"/>
    </location>
</feature>
<accession>A0ABS1IRR6</accession>
<name>A0ABS1IRR6_9GAMM</name>
<dbReference type="InterPro" id="IPR000055">
    <property type="entry name" value="Restrct_endonuc_typeI_TRD"/>
</dbReference>
<dbReference type="PANTHER" id="PTHR30408">
    <property type="entry name" value="TYPE-1 RESTRICTION ENZYME ECOKI SPECIFICITY PROTEIN"/>
    <property type="match status" value="1"/>
</dbReference>
<reference evidence="2 3" key="1">
    <citation type="submission" date="2020-11" db="EMBL/GenBank/DDBJ databases">
        <title>Insectihabitans protaetiae gen. nov. sp. nov. and Insectihabitans allomyrinae sp. nov., isolated from larvae of Protaetia brevitarsis seulensis and Allomyrina dichotoma, respectively.</title>
        <authorList>
            <person name="Lee S.D."/>
            <person name="Byeon Y.-S."/>
            <person name="Kim S.-M."/>
            <person name="Yang H.L."/>
            <person name="Kim I.S."/>
        </authorList>
    </citation>
    <scope>NUCLEOTIDE SEQUENCE [LARGE SCALE GENOMIC DNA]</scope>
    <source>
        <strain evidence="2 3">BWR-B9</strain>
    </source>
</reference>
<keyword evidence="3" id="KW-1185">Reference proteome</keyword>
<dbReference type="PANTHER" id="PTHR30408:SF12">
    <property type="entry name" value="TYPE I RESTRICTION ENZYME MJAVIII SPECIFICITY SUBUNIT"/>
    <property type="match status" value="1"/>
</dbReference>
<dbReference type="RefSeq" id="WP_218466949.1">
    <property type="nucleotide sequence ID" value="NZ_JADRCR010000005.1"/>
</dbReference>